<keyword evidence="3" id="KW-1185">Reference proteome</keyword>
<evidence type="ECO:0000256" key="1">
    <source>
        <dbReference type="SAM" id="MobiDB-lite"/>
    </source>
</evidence>
<reference evidence="2 3" key="1">
    <citation type="submission" date="2017-03" db="EMBL/GenBank/DDBJ databases">
        <title>Draft genime sequence of the acidophilic sulfur-oxidizing bacterium Acidithiobacillus sp. SH, isolated from seawater.</title>
        <authorList>
            <person name="Sharmin S."/>
            <person name="Tokuhisa M."/>
            <person name="Kanao T."/>
            <person name="Kamimura K."/>
        </authorList>
    </citation>
    <scope>NUCLEOTIDE SEQUENCE [LARGE SCALE GENOMIC DNA]</scope>
    <source>
        <strain evidence="2 3">SH</strain>
    </source>
</reference>
<comment type="caution">
    <text evidence="2">The sequence shown here is derived from an EMBL/GenBank/DDBJ whole genome shotgun (WGS) entry which is preliminary data.</text>
</comment>
<dbReference type="Proteomes" id="UP000234329">
    <property type="component" value="Unassembled WGS sequence"/>
</dbReference>
<accession>A0A2I1DIG7</accession>
<evidence type="ECO:0000313" key="3">
    <source>
        <dbReference type="Proteomes" id="UP000234329"/>
    </source>
</evidence>
<dbReference type="RefSeq" id="WP_101538883.1">
    <property type="nucleotide sequence ID" value="NZ_MXAV01000053.1"/>
</dbReference>
<evidence type="ECO:0000313" key="2">
    <source>
        <dbReference type="EMBL" id="PKY09673.1"/>
    </source>
</evidence>
<feature type="region of interest" description="Disordered" evidence="1">
    <location>
        <begin position="1"/>
        <end position="33"/>
    </location>
</feature>
<dbReference type="OrthoDB" id="9978746at2"/>
<gene>
    <name evidence="2" type="ORF">B1757_13805</name>
</gene>
<organism evidence="2 3">
    <name type="scientific">Acidithiobacillus marinus</name>
    <dbReference type="NCBI Taxonomy" id="187490"/>
    <lineage>
        <taxon>Bacteria</taxon>
        <taxon>Pseudomonadati</taxon>
        <taxon>Pseudomonadota</taxon>
        <taxon>Acidithiobacillia</taxon>
        <taxon>Acidithiobacillales</taxon>
        <taxon>Acidithiobacillaceae</taxon>
        <taxon>Acidithiobacillus</taxon>
    </lineage>
</organism>
<protein>
    <submittedName>
        <fullName evidence="2">Uncharacterized protein</fullName>
    </submittedName>
</protein>
<sequence>MSEDVSPYYSAQRQELFREPQPTQQIEEAKPIQSDPDLDLLFSAVSRREEHIVDEILRSKSRADQALNLAQFAIATQLDQPAIKAIVGRALQDSKKDIDNNWEQIKSRIHRGREKQRLYQSLIRDMRTYQTELKSFGKVGRWAYAKARQKISLLEKIATVQEEALTARQSNMNIYDEITHLHEQMNRIIDDFVRLMDQALKPYRVSLLSIVPVEKTEENEAFT</sequence>
<name>A0A2I1DIG7_9PROT</name>
<dbReference type="AlphaFoldDB" id="A0A2I1DIG7"/>
<dbReference type="InParanoid" id="A0A2I1DIG7"/>
<dbReference type="EMBL" id="MXAV01000053">
    <property type="protein sequence ID" value="PKY09673.1"/>
    <property type="molecule type" value="Genomic_DNA"/>
</dbReference>
<proteinExistence type="predicted"/>